<dbReference type="EMBL" id="VOSW01000026">
    <property type="protein sequence ID" value="KAE8759012.1"/>
    <property type="molecule type" value="Genomic_DNA"/>
</dbReference>
<dbReference type="AlphaFoldDB" id="A0A6N6WEC4"/>
<evidence type="ECO:0000313" key="6">
    <source>
        <dbReference type="Proteomes" id="UP001209412"/>
    </source>
</evidence>
<protein>
    <submittedName>
        <fullName evidence="3">Phasin family protein</fullName>
    </submittedName>
    <submittedName>
        <fullName evidence="2">TIGR01841 family phasin</fullName>
    </submittedName>
</protein>
<sequence>MSSLAPEQLFAAQKVVFETISGLLSKFFGGIEKLVELNLQAVKSTLTENQEITAKALSVKDPQDLFALQASYTQSVTDKAQSYGRNVYEIISSTQGEFAAAAEAQFQQYYRETQEFVDKFAKYAPAGSETAVAAWKTFITTASETASTTYEAAKNATKQAVEIAESNVSAASSASAKRTRQAVVPVAAAEE</sequence>
<evidence type="ECO:0000313" key="5">
    <source>
        <dbReference type="Proteomes" id="UP000463700"/>
    </source>
</evidence>
<keyword evidence="6" id="KW-1185">Reference proteome</keyword>
<dbReference type="NCBIfam" id="TIGR01841">
    <property type="entry name" value="phasin"/>
    <property type="match status" value="1"/>
</dbReference>
<evidence type="ECO:0000313" key="4">
    <source>
        <dbReference type="EMBL" id="MDQ6412565.1"/>
    </source>
</evidence>
<gene>
    <name evidence="2" type="primary">phaP</name>
    <name evidence="2" type="ORF">FSO04_15625</name>
    <name evidence="4" type="ORF">NIE36_36155</name>
    <name evidence="3" type="ORF">OSB80_36240</name>
</gene>
<name>A0A6N6WEC4_9BURK</name>
<dbReference type="EMBL" id="JAPKHW010000044">
    <property type="protein sequence ID" value="MCX4150750.1"/>
    <property type="molecule type" value="Genomic_DNA"/>
</dbReference>
<evidence type="ECO:0000259" key="1">
    <source>
        <dbReference type="Pfam" id="PF09361"/>
    </source>
</evidence>
<evidence type="ECO:0000313" key="2">
    <source>
        <dbReference type="EMBL" id="KAE8759012.1"/>
    </source>
</evidence>
<feature type="domain" description="Phasin" evidence="1">
    <location>
        <begin position="7"/>
        <end position="106"/>
    </location>
</feature>
<comment type="caution">
    <text evidence="2">The sequence shown here is derived from an EMBL/GenBank/DDBJ whole genome shotgun (WGS) entry which is preliminary data.</text>
</comment>
<evidence type="ECO:0000313" key="3">
    <source>
        <dbReference type="EMBL" id="MCX4150750.1"/>
    </source>
</evidence>
<dbReference type="Proteomes" id="UP001209412">
    <property type="component" value="Unassembled WGS sequence"/>
</dbReference>
<dbReference type="EMBL" id="JAMXWF010000044">
    <property type="protein sequence ID" value="MDQ6412565.1"/>
    <property type="molecule type" value="Genomic_DNA"/>
</dbReference>
<accession>A0A6N6WEC4</accession>
<dbReference type="InterPro" id="IPR018968">
    <property type="entry name" value="Phasin"/>
</dbReference>
<reference evidence="2 5" key="1">
    <citation type="journal article" date="2020" name="Int. J. Syst. Evol. Microbiol.">
        <title>Paraburkholderia madseniana sp. nov., a phenolic acid-degrading bacterium isolated from acidic forest soil.</title>
        <authorList>
            <person name="Wilhelm R.C."/>
            <person name="Murphy S.J.L."/>
            <person name="Feriancek N.M."/>
            <person name="Karasz D.C."/>
            <person name="DeRito C.M."/>
            <person name="Newman J.D."/>
            <person name="Buckley D.H."/>
        </authorList>
    </citation>
    <scope>NUCLEOTIDE SEQUENCE [LARGE SCALE GENOMIC DNA]</scope>
    <source>
        <strain evidence="2 5">RP11</strain>
    </source>
</reference>
<organism evidence="2 5">
    <name type="scientific">Paraburkholderia madseniana</name>
    <dbReference type="NCBI Taxonomy" id="2599607"/>
    <lineage>
        <taxon>Bacteria</taxon>
        <taxon>Pseudomonadati</taxon>
        <taxon>Pseudomonadota</taxon>
        <taxon>Betaproteobacteria</taxon>
        <taxon>Burkholderiales</taxon>
        <taxon>Burkholderiaceae</taxon>
        <taxon>Paraburkholderia</taxon>
    </lineage>
</organism>
<proteinExistence type="predicted"/>
<dbReference type="Proteomes" id="UP000463700">
    <property type="component" value="Unassembled WGS sequence"/>
</dbReference>
<dbReference type="InterPro" id="IPR010127">
    <property type="entry name" value="Phasin_subfam-1"/>
</dbReference>
<reference evidence="4" key="2">
    <citation type="submission" date="2022-06" db="EMBL/GenBank/DDBJ databases">
        <title>PHB producers.</title>
        <authorList>
            <person name="Besaury L."/>
        </authorList>
    </citation>
    <scope>NUCLEOTIDE SEQUENCE</scope>
    <source>
        <strain evidence="3 6">SEWS6</strain>
    </source>
</reference>
<dbReference type="OrthoDB" id="9097578at2"/>
<dbReference type="RefSeq" id="WP_154560549.1">
    <property type="nucleotide sequence ID" value="NZ_JAMXWF010000044.1"/>
</dbReference>
<dbReference type="Pfam" id="PF09361">
    <property type="entry name" value="Phasin_2"/>
    <property type="match status" value="1"/>
</dbReference>
<dbReference type="Proteomes" id="UP001242288">
    <property type="component" value="Unassembled WGS sequence"/>
</dbReference>